<comment type="caution">
    <text evidence="2">The sequence shown here is derived from an EMBL/GenBank/DDBJ whole genome shotgun (WGS) entry which is preliminary data.</text>
</comment>
<dbReference type="GO" id="GO:0005739">
    <property type="term" value="C:mitochondrion"/>
    <property type="evidence" value="ECO:0007669"/>
    <property type="project" value="GOC"/>
</dbReference>
<evidence type="ECO:0000313" key="3">
    <source>
        <dbReference type="Proteomes" id="UP000310687"/>
    </source>
</evidence>
<keyword evidence="1" id="KW-0812">Transmembrane</keyword>
<dbReference type="Proteomes" id="UP000310687">
    <property type="component" value="Unassembled WGS sequence"/>
</dbReference>
<organism evidence="2 3">
    <name type="scientific">Aureobasidium pullulans</name>
    <name type="common">Black yeast</name>
    <name type="synonym">Pullularia pullulans</name>
    <dbReference type="NCBI Taxonomy" id="5580"/>
    <lineage>
        <taxon>Eukaryota</taxon>
        <taxon>Fungi</taxon>
        <taxon>Dikarya</taxon>
        <taxon>Ascomycota</taxon>
        <taxon>Pezizomycotina</taxon>
        <taxon>Dothideomycetes</taxon>
        <taxon>Dothideomycetidae</taxon>
        <taxon>Dothideales</taxon>
        <taxon>Saccotheciaceae</taxon>
        <taxon>Aureobasidium</taxon>
    </lineage>
</organism>
<dbReference type="InterPro" id="IPR019182">
    <property type="entry name" value="Cytochrome_b-c1_su10_fun"/>
</dbReference>
<dbReference type="AlphaFoldDB" id="A0A4S8XSN1"/>
<dbReference type="EMBL" id="QZAL01000068">
    <property type="protein sequence ID" value="THW41586.1"/>
    <property type="molecule type" value="Genomic_DNA"/>
</dbReference>
<keyword evidence="1" id="KW-1133">Transmembrane helix</keyword>
<evidence type="ECO:0000256" key="1">
    <source>
        <dbReference type="SAM" id="Phobius"/>
    </source>
</evidence>
<name>A0A4S8XSN1_AURPU</name>
<proteinExistence type="predicted"/>
<evidence type="ECO:0000313" key="2">
    <source>
        <dbReference type="EMBL" id="THW41586.1"/>
    </source>
</evidence>
<protein>
    <submittedName>
        <fullName evidence="2">Uncharacterized protein</fullName>
    </submittedName>
</protein>
<dbReference type="PANTHER" id="PTHR28254:SF1">
    <property type="entry name" value="CYTOCHROME B-C1 COMPLEX SUBUNIT 10, MITOCHONDRIAL"/>
    <property type="match status" value="1"/>
</dbReference>
<gene>
    <name evidence="2" type="ORF">D6D22_05329</name>
</gene>
<dbReference type="Pfam" id="PF09796">
    <property type="entry name" value="QCR10"/>
    <property type="match status" value="1"/>
</dbReference>
<dbReference type="GO" id="GO:0006122">
    <property type="term" value="P:mitochondrial electron transport, ubiquinol to cytochrome c"/>
    <property type="evidence" value="ECO:0007669"/>
    <property type="project" value="InterPro"/>
</dbReference>
<feature type="transmembrane region" description="Helical" evidence="1">
    <location>
        <begin position="91"/>
        <end position="109"/>
    </location>
</feature>
<reference evidence="2 3" key="1">
    <citation type="submission" date="2018-10" db="EMBL/GenBank/DDBJ databases">
        <title>Fifty Aureobasidium pullulans genomes reveal a recombining polyextremotolerant generalist.</title>
        <authorList>
            <person name="Gostincar C."/>
            <person name="Turk M."/>
            <person name="Zajc J."/>
            <person name="Gunde-Cimerman N."/>
        </authorList>
    </citation>
    <scope>NUCLEOTIDE SEQUENCE [LARGE SCALE GENOMIC DNA]</scope>
    <source>
        <strain evidence="2 3">EXF-11013</strain>
    </source>
</reference>
<accession>A0A4S8XSN1</accession>
<sequence>MQSSQIRAAQFGTKFEGHHGMQPWVSLPNYKAYQSKYGPNYKIGTNFHGIDLHRARILYVNRLSFRIHPSSIRILLKTPFHPLEPETGTTAAGFGAVAGIFALFFFADIPRVRKDIMQKVPFIGDHFVKEIAPEDNPF</sequence>
<dbReference type="PANTHER" id="PTHR28254">
    <property type="entry name" value="CYTOCHROME B-C1 COMPLEX SUBUNIT 10"/>
    <property type="match status" value="1"/>
</dbReference>
<keyword evidence="1" id="KW-0472">Membrane</keyword>